<accession>A0AAV5N304</accession>
<proteinExistence type="inferred from homology"/>
<evidence type="ECO:0000256" key="2">
    <source>
        <dbReference type="ARBA" id="ARBA00023015"/>
    </source>
</evidence>
<dbReference type="EMBL" id="BRLH01000002">
    <property type="protein sequence ID" value="GKX55032.1"/>
    <property type="molecule type" value="Genomic_DNA"/>
</dbReference>
<comment type="caution">
    <text evidence="6">The sequence shown here is derived from an EMBL/GenBank/DDBJ whole genome shotgun (WGS) entry which is preliminary data.</text>
</comment>
<keyword evidence="2" id="KW-0805">Transcription regulation</keyword>
<keyword evidence="4" id="KW-0804">Transcription</keyword>
<evidence type="ECO:0000259" key="5">
    <source>
        <dbReference type="Pfam" id="PF13693"/>
    </source>
</evidence>
<name>A0AAV5N304_9GAMM</name>
<keyword evidence="3" id="KW-0238">DNA-binding</keyword>
<sequence length="44" mass="5180">MLANTLLRPWPKGEKLIADALEISPENIWPSRYVGRRDKLLFDR</sequence>
<dbReference type="InterPro" id="IPR010982">
    <property type="entry name" value="Lambda_DNA-bd_dom_sf"/>
</dbReference>
<feature type="domain" description="Ner winged helix-turn-helix DNA-binding" evidence="5">
    <location>
        <begin position="2"/>
        <end position="40"/>
    </location>
</feature>
<evidence type="ECO:0000313" key="7">
    <source>
        <dbReference type="Proteomes" id="UP001058124"/>
    </source>
</evidence>
<dbReference type="Gene3D" id="1.10.260.40">
    <property type="entry name" value="lambda repressor-like DNA-binding domains"/>
    <property type="match status" value="1"/>
</dbReference>
<reference evidence="6" key="1">
    <citation type="submission" date="2022-06" db="EMBL/GenBank/DDBJ databases">
        <title>Draft genome sequences of Leminorella grimontii str. JCM5902.</title>
        <authorList>
            <person name="Wakabayashi Y."/>
            <person name="Kojima K."/>
        </authorList>
    </citation>
    <scope>NUCLEOTIDE SEQUENCE</scope>
    <source>
        <strain evidence="6">JCM 5902</strain>
    </source>
</reference>
<keyword evidence="7" id="KW-1185">Reference proteome</keyword>
<dbReference type="SUPFAM" id="SSF47413">
    <property type="entry name" value="lambda repressor-like DNA-binding domains"/>
    <property type="match status" value="1"/>
</dbReference>
<evidence type="ECO:0000256" key="3">
    <source>
        <dbReference type="ARBA" id="ARBA00023125"/>
    </source>
</evidence>
<evidence type="ECO:0000256" key="4">
    <source>
        <dbReference type="ARBA" id="ARBA00023163"/>
    </source>
</evidence>
<dbReference type="GO" id="GO:0003677">
    <property type="term" value="F:DNA binding"/>
    <property type="evidence" value="ECO:0007669"/>
    <property type="project" value="UniProtKB-KW"/>
</dbReference>
<dbReference type="Pfam" id="PF13693">
    <property type="entry name" value="HTH_35"/>
    <property type="match status" value="1"/>
</dbReference>
<evidence type="ECO:0000313" key="6">
    <source>
        <dbReference type="EMBL" id="GKX55032.1"/>
    </source>
</evidence>
<protein>
    <recommendedName>
        <fullName evidence="5">Ner winged helix-turn-helix DNA-binding domain-containing protein</fullName>
    </recommendedName>
</protein>
<evidence type="ECO:0000256" key="1">
    <source>
        <dbReference type="ARBA" id="ARBA00006157"/>
    </source>
</evidence>
<gene>
    <name evidence="6" type="ORF">SOASR030_11440</name>
</gene>
<dbReference type="Proteomes" id="UP001058124">
    <property type="component" value="Unassembled WGS sequence"/>
</dbReference>
<comment type="similarity">
    <text evidence="1">Belongs to the ner transcriptional regulatory family.</text>
</comment>
<organism evidence="6 7">
    <name type="scientific">Leminorella grimontii</name>
    <dbReference type="NCBI Taxonomy" id="82981"/>
    <lineage>
        <taxon>Bacteria</taxon>
        <taxon>Pseudomonadati</taxon>
        <taxon>Pseudomonadota</taxon>
        <taxon>Gammaproteobacteria</taxon>
        <taxon>Enterobacterales</taxon>
        <taxon>Budviciaceae</taxon>
        <taxon>Leminorella</taxon>
    </lineage>
</organism>
<dbReference type="InterPro" id="IPR038722">
    <property type="entry name" value="Ner_HTH_dom"/>
</dbReference>
<dbReference type="AlphaFoldDB" id="A0AAV5N304"/>